<feature type="domain" description="RING-type" evidence="5">
    <location>
        <begin position="526"/>
        <end position="562"/>
    </location>
</feature>
<evidence type="ECO:0000259" key="5">
    <source>
        <dbReference type="PROSITE" id="PS50089"/>
    </source>
</evidence>
<evidence type="ECO:0000313" key="7">
    <source>
        <dbReference type="Proteomes" id="UP001107558"/>
    </source>
</evidence>
<evidence type="ECO:0000313" key="6">
    <source>
        <dbReference type="EMBL" id="KAG5671004.1"/>
    </source>
</evidence>
<dbReference type="GO" id="GO:0003723">
    <property type="term" value="F:RNA binding"/>
    <property type="evidence" value="ECO:0007669"/>
    <property type="project" value="InterPro"/>
</dbReference>
<dbReference type="PANTHER" id="PTHR13459">
    <property type="entry name" value="E3 UBIQUITIN-PROTEIN LIGASE RNF220 ISOFORM X1"/>
    <property type="match status" value="1"/>
</dbReference>
<dbReference type="AlphaFoldDB" id="A0A9J6BMA7"/>
<comment type="caution">
    <text evidence="6">The sequence shown here is derived from an EMBL/GenBank/DDBJ whole genome shotgun (WGS) entry which is preliminary data.</text>
</comment>
<evidence type="ECO:0000256" key="1">
    <source>
        <dbReference type="ARBA" id="ARBA00022771"/>
    </source>
</evidence>
<dbReference type="InterPro" id="IPR001841">
    <property type="entry name" value="Znf_RING"/>
</dbReference>
<name>A0A9J6BMA7_POLVA</name>
<keyword evidence="2" id="KW-0862">Zinc</keyword>
<feature type="region of interest" description="Disordered" evidence="4">
    <location>
        <begin position="78"/>
        <end position="129"/>
    </location>
</feature>
<feature type="compositionally biased region" description="Low complexity" evidence="4">
    <location>
        <begin position="80"/>
        <end position="91"/>
    </location>
</feature>
<dbReference type="Proteomes" id="UP001107558">
    <property type="component" value="Chromosome 3"/>
</dbReference>
<organism evidence="6 7">
    <name type="scientific">Polypedilum vanderplanki</name>
    <name type="common">Sleeping chironomid midge</name>
    <dbReference type="NCBI Taxonomy" id="319348"/>
    <lineage>
        <taxon>Eukaryota</taxon>
        <taxon>Metazoa</taxon>
        <taxon>Ecdysozoa</taxon>
        <taxon>Arthropoda</taxon>
        <taxon>Hexapoda</taxon>
        <taxon>Insecta</taxon>
        <taxon>Pterygota</taxon>
        <taxon>Neoptera</taxon>
        <taxon>Endopterygota</taxon>
        <taxon>Diptera</taxon>
        <taxon>Nematocera</taxon>
        <taxon>Chironomoidea</taxon>
        <taxon>Chironomidae</taxon>
        <taxon>Chironominae</taxon>
        <taxon>Polypedilum</taxon>
        <taxon>Polypedilum</taxon>
    </lineage>
</organism>
<evidence type="ECO:0000256" key="3">
    <source>
        <dbReference type="PROSITE-ProRule" id="PRU00175"/>
    </source>
</evidence>
<sequence>MDNSNFGSSHLSSPALVVFSQAANGLSDALRLQRPFHSQLQDAKDLHHLSFWSRSRLIICSGNNSNKYWWCGSESFRTDSSSPACASLSPPAKDESMEGQTSEEGDRDRICSPSRSPETPGFRRIGPKKPMQINAPPSTGQHNSCPICGIQLASDELEQHFSTELGRLAKPNMYNERQEMRRTLSMELHAVQSSLQSRTSRWETFQRIRVNRQGRLRGKLRKRKFEEEAYANMTCQSCPVCHGRLQRTQEEIAQHIEECVRKQNHNSQTQMQEEDETVDVESYGEETSNGAINMTSQMYHNNNNNNNSNVNNNNNNSNQVINNNNNNNNNTIMHSKIDKTTAEDHHTITSVNRSTANTNWDHKNRMSLNMNCTQMNDNAITRVTPTSSDQRIDVEYELDNERDQSQERMSDNEEELIVDNTDDESDCNNAIKRKTLQQSTAAPRQLNGVRDLKKSTEEATSSVEIDSATESNNHNAIIRTSNESTPNSESYVSTSETIEPPASKAQVLEELKARIRELEGSPHYKCFMCKEKCKTFIISTICGHYLCEDCWITVSDIEKQCPRLTRILFCIDMYYLFCSSTRNRNVTVESNLKFGVTFFSGAIQNIFSDKNSEVKTKFLKIKEKEVGQLFGIKGCKINEITKTHKVFIDAQSTIDSFRIIDIDETVKNIFKAATEIIKIVGFENCIILERVIIMAAEKFNKIRRDTEETRFDAESKPPEQQ</sequence>
<dbReference type="GO" id="GO:0008270">
    <property type="term" value="F:zinc ion binding"/>
    <property type="evidence" value="ECO:0007669"/>
    <property type="project" value="UniProtKB-KW"/>
</dbReference>
<proteinExistence type="predicted"/>
<dbReference type="OrthoDB" id="6270329at2759"/>
<dbReference type="SUPFAM" id="SSF54791">
    <property type="entry name" value="Eukaryotic type KH-domain (KH-domain type I)"/>
    <property type="match status" value="1"/>
</dbReference>
<dbReference type="InterPro" id="IPR031824">
    <property type="entry name" value="RNF220_mid"/>
</dbReference>
<dbReference type="InterPro" id="IPR052443">
    <property type="entry name" value="E3_ubiq-ligase_RNF220-like"/>
</dbReference>
<dbReference type="PANTHER" id="PTHR13459:SF1">
    <property type="entry name" value="E3 UBIQUITIN-PROTEIN LIGASE RNF220 ISOFORM X1"/>
    <property type="match status" value="1"/>
</dbReference>
<dbReference type="PROSITE" id="PS50089">
    <property type="entry name" value="ZF_RING_2"/>
    <property type="match status" value="1"/>
</dbReference>
<gene>
    <name evidence="6" type="ORF">PVAND_001229</name>
</gene>
<keyword evidence="1 3" id="KW-0863">Zinc-finger</keyword>
<reference evidence="6" key="1">
    <citation type="submission" date="2021-03" db="EMBL/GenBank/DDBJ databases">
        <title>Chromosome level genome of the anhydrobiotic midge Polypedilum vanderplanki.</title>
        <authorList>
            <person name="Yoshida Y."/>
            <person name="Kikawada T."/>
            <person name="Gusev O."/>
        </authorList>
    </citation>
    <scope>NUCLEOTIDE SEQUENCE</scope>
    <source>
        <strain evidence="6">NIAS01</strain>
        <tissue evidence="6">Whole body or cell culture</tissue>
    </source>
</reference>
<feature type="region of interest" description="Disordered" evidence="4">
    <location>
        <begin position="300"/>
        <end position="331"/>
    </location>
</feature>
<evidence type="ECO:0000256" key="4">
    <source>
        <dbReference type="SAM" id="MobiDB-lite"/>
    </source>
</evidence>
<feature type="compositionally biased region" description="Low complexity" evidence="4">
    <location>
        <begin position="301"/>
        <end position="330"/>
    </location>
</feature>
<dbReference type="GO" id="GO:0016567">
    <property type="term" value="P:protein ubiquitination"/>
    <property type="evidence" value="ECO:0007669"/>
    <property type="project" value="TreeGrafter"/>
</dbReference>
<protein>
    <recommendedName>
        <fullName evidence="5">RING-type domain-containing protein</fullName>
    </recommendedName>
</protein>
<feature type="region of interest" description="Disordered" evidence="4">
    <location>
        <begin position="435"/>
        <end position="499"/>
    </location>
</feature>
<dbReference type="EMBL" id="JADBJN010000003">
    <property type="protein sequence ID" value="KAG5671004.1"/>
    <property type="molecule type" value="Genomic_DNA"/>
</dbReference>
<evidence type="ECO:0000256" key="2">
    <source>
        <dbReference type="ARBA" id="ARBA00022833"/>
    </source>
</evidence>
<feature type="compositionally biased region" description="Polar residues" evidence="4">
    <location>
        <begin position="458"/>
        <end position="497"/>
    </location>
</feature>
<dbReference type="InterPro" id="IPR036612">
    <property type="entry name" value="KH_dom_type_1_sf"/>
</dbReference>
<keyword evidence="7" id="KW-1185">Reference proteome</keyword>
<accession>A0A9J6BMA7</accession>
<dbReference type="GO" id="GO:0061630">
    <property type="term" value="F:ubiquitin protein ligase activity"/>
    <property type="evidence" value="ECO:0007669"/>
    <property type="project" value="TreeGrafter"/>
</dbReference>
<dbReference type="Pfam" id="PF15926">
    <property type="entry name" value="RNF220"/>
    <property type="match status" value="1"/>
</dbReference>
<keyword evidence="1 3" id="KW-0479">Metal-binding</keyword>